<proteinExistence type="predicted"/>
<evidence type="ECO:0000256" key="1">
    <source>
        <dbReference type="SAM" id="MobiDB-lite"/>
    </source>
</evidence>
<reference evidence="3" key="1">
    <citation type="submission" date="2022-11" db="UniProtKB">
        <authorList>
            <consortium name="WormBaseParasite"/>
        </authorList>
    </citation>
    <scope>IDENTIFICATION</scope>
</reference>
<feature type="region of interest" description="Disordered" evidence="1">
    <location>
        <begin position="82"/>
        <end position="107"/>
    </location>
</feature>
<feature type="compositionally biased region" description="Basic residues" evidence="1">
    <location>
        <begin position="82"/>
        <end position="94"/>
    </location>
</feature>
<accession>A0A915PXN1</accession>
<organism evidence="2 3">
    <name type="scientific">Setaria digitata</name>
    <dbReference type="NCBI Taxonomy" id="48799"/>
    <lineage>
        <taxon>Eukaryota</taxon>
        <taxon>Metazoa</taxon>
        <taxon>Ecdysozoa</taxon>
        <taxon>Nematoda</taxon>
        <taxon>Chromadorea</taxon>
        <taxon>Rhabditida</taxon>
        <taxon>Spirurina</taxon>
        <taxon>Spiruromorpha</taxon>
        <taxon>Filarioidea</taxon>
        <taxon>Setariidae</taxon>
        <taxon>Setaria</taxon>
    </lineage>
</organism>
<sequence length="107" mass="12873">MKTCSLRDRQLISRYGFRFPATYHFDVISRYHYQLGERVTKPDITEFEKRQTFHMSIRTDPIDKLQRHYLFSSIRPTNRHLHASHTHSQTRHMHGPTDTDTDTHAYT</sequence>
<name>A0A915PXN1_9BILA</name>
<evidence type="ECO:0000313" key="2">
    <source>
        <dbReference type="Proteomes" id="UP000887581"/>
    </source>
</evidence>
<dbReference type="AlphaFoldDB" id="A0A915PXN1"/>
<dbReference type="WBParaSite" id="sdigi.contig568.g9035.t1">
    <property type="protein sequence ID" value="sdigi.contig568.g9035.t1"/>
    <property type="gene ID" value="sdigi.contig568.g9035"/>
</dbReference>
<protein>
    <submittedName>
        <fullName evidence="3">Uncharacterized protein</fullName>
    </submittedName>
</protein>
<feature type="compositionally biased region" description="Basic and acidic residues" evidence="1">
    <location>
        <begin position="95"/>
        <end position="107"/>
    </location>
</feature>
<evidence type="ECO:0000313" key="3">
    <source>
        <dbReference type="WBParaSite" id="sdigi.contig568.g9035.t1"/>
    </source>
</evidence>
<dbReference type="Proteomes" id="UP000887581">
    <property type="component" value="Unplaced"/>
</dbReference>
<keyword evidence="2" id="KW-1185">Reference proteome</keyword>